<name>A0A9D4FA00_DREPO</name>
<gene>
    <name evidence="1" type="ORF">DPMN_145491</name>
</gene>
<protein>
    <submittedName>
        <fullName evidence="1">Uncharacterized protein</fullName>
    </submittedName>
</protein>
<comment type="caution">
    <text evidence="1">The sequence shown here is derived from an EMBL/GenBank/DDBJ whole genome shotgun (WGS) entry which is preliminary data.</text>
</comment>
<evidence type="ECO:0000313" key="2">
    <source>
        <dbReference type="Proteomes" id="UP000828390"/>
    </source>
</evidence>
<organism evidence="1 2">
    <name type="scientific">Dreissena polymorpha</name>
    <name type="common">Zebra mussel</name>
    <name type="synonym">Mytilus polymorpha</name>
    <dbReference type="NCBI Taxonomy" id="45954"/>
    <lineage>
        <taxon>Eukaryota</taxon>
        <taxon>Metazoa</taxon>
        <taxon>Spiralia</taxon>
        <taxon>Lophotrochozoa</taxon>
        <taxon>Mollusca</taxon>
        <taxon>Bivalvia</taxon>
        <taxon>Autobranchia</taxon>
        <taxon>Heteroconchia</taxon>
        <taxon>Euheterodonta</taxon>
        <taxon>Imparidentia</taxon>
        <taxon>Neoheterodontei</taxon>
        <taxon>Myida</taxon>
        <taxon>Dreissenoidea</taxon>
        <taxon>Dreissenidae</taxon>
        <taxon>Dreissena</taxon>
    </lineage>
</organism>
<dbReference type="Proteomes" id="UP000828390">
    <property type="component" value="Unassembled WGS sequence"/>
</dbReference>
<dbReference type="AlphaFoldDB" id="A0A9D4FA00"/>
<sequence length="437" mass="49521">MERMILCCNATVQPNSLVGLKNLKDLHLLDGCKCEALDLSHNESIESIYLSSGVTLLPLSVNNYKSLTCIVIWTTYNGLDLSLFESLCSITISNKVKVLPKRPLIHNKHKLTRIGLIDFDLKSVDSKDSYTWCLLNGEDPVKCGDYTPILPSITRIDLRGVACSSNWLRSLLRMLLTLDHKVHCQLWDCIITSLNHEVKGRLPGSHKVSCAEDAFSNPVELTCAKIYTDLNNKCAFEVSELIWQNGLWETLHGLNVKILSLWNLYECGVSWDRVLPLSQSLVSLPQLETLSVTLSEYIDLQLPPSLKHFIGCFYTLSPTQLSEIVNKLTAWTQSVECRLEFFCINERDVNMPQKIPPEEYIHIKQKLESLEHVKVKRFRIYEFALSTYTWSERDSAGVDDDDVDGGLNFCAGHELLDGLGRISMRLQINCVKDPDLN</sequence>
<reference evidence="1" key="1">
    <citation type="journal article" date="2019" name="bioRxiv">
        <title>The Genome of the Zebra Mussel, Dreissena polymorpha: A Resource for Invasive Species Research.</title>
        <authorList>
            <person name="McCartney M.A."/>
            <person name="Auch B."/>
            <person name="Kono T."/>
            <person name="Mallez S."/>
            <person name="Zhang Y."/>
            <person name="Obille A."/>
            <person name="Becker A."/>
            <person name="Abrahante J.E."/>
            <person name="Garbe J."/>
            <person name="Badalamenti J.P."/>
            <person name="Herman A."/>
            <person name="Mangelson H."/>
            <person name="Liachko I."/>
            <person name="Sullivan S."/>
            <person name="Sone E.D."/>
            <person name="Koren S."/>
            <person name="Silverstein K.A.T."/>
            <person name="Beckman K.B."/>
            <person name="Gohl D.M."/>
        </authorList>
    </citation>
    <scope>NUCLEOTIDE SEQUENCE</scope>
    <source>
        <strain evidence="1">Duluth1</strain>
        <tissue evidence="1">Whole animal</tissue>
    </source>
</reference>
<dbReference type="EMBL" id="JAIWYP010000007">
    <property type="protein sequence ID" value="KAH3792002.1"/>
    <property type="molecule type" value="Genomic_DNA"/>
</dbReference>
<reference evidence="1" key="2">
    <citation type="submission" date="2020-11" db="EMBL/GenBank/DDBJ databases">
        <authorList>
            <person name="McCartney M.A."/>
            <person name="Auch B."/>
            <person name="Kono T."/>
            <person name="Mallez S."/>
            <person name="Becker A."/>
            <person name="Gohl D.M."/>
            <person name="Silverstein K.A.T."/>
            <person name="Koren S."/>
            <person name="Bechman K.B."/>
            <person name="Herman A."/>
            <person name="Abrahante J.E."/>
            <person name="Garbe J."/>
        </authorList>
    </citation>
    <scope>NUCLEOTIDE SEQUENCE</scope>
    <source>
        <strain evidence="1">Duluth1</strain>
        <tissue evidence="1">Whole animal</tissue>
    </source>
</reference>
<proteinExistence type="predicted"/>
<accession>A0A9D4FA00</accession>
<keyword evidence="2" id="KW-1185">Reference proteome</keyword>
<evidence type="ECO:0000313" key="1">
    <source>
        <dbReference type="EMBL" id="KAH3792002.1"/>
    </source>
</evidence>